<dbReference type="InterPro" id="IPR012676">
    <property type="entry name" value="TGS-like"/>
</dbReference>
<dbReference type="AlphaFoldDB" id="A0A1J5E194"/>
<evidence type="ECO:0000256" key="2">
    <source>
        <dbReference type="RuleBase" id="RU003847"/>
    </source>
</evidence>
<dbReference type="SUPFAM" id="SSF81271">
    <property type="entry name" value="TGS-like"/>
    <property type="match status" value="1"/>
</dbReference>
<dbReference type="InterPro" id="IPR004811">
    <property type="entry name" value="RelA/Spo_fam"/>
</dbReference>
<dbReference type="InterPro" id="IPR006674">
    <property type="entry name" value="HD_domain"/>
</dbReference>
<dbReference type="Pfam" id="PF13328">
    <property type="entry name" value="HD_4"/>
    <property type="match status" value="1"/>
</dbReference>
<dbReference type="FunFam" id="3.10.20.30:FF:000002">
    <property type="entry name" value="GTP pyrophosphokinase (RelA/SpoT)"/>
    <property type="match status" value="1"/>
</dbReference>
<dbReference type="Gene3D" id="3.30.460.10">
    <property type="entry name" value="Beta Polymerase, domain 2"/>
    <property type="match status" value="1"/>
</dbReference>
<dbReference type="NCBIfam" id="TIGR00691">
    <property type="entry name" value="spoT_relA"/>
    <property type="match status" value="1"/>
</dbReference>
<dbReference type="Pfam" id="PF04607">
    <property type="entry name" value="RelA_SpoT"/>
    <property type="match status" value="1"/>
</dbReference>
<dbReference type="PROSITE" id="PS51880">
    <property type="entry name" value="TGS"/>
    <property type="match status" value="1"/>
</dbReference>
<dbReference type="EMBL" id="MNYI01000057">
    <property type="protein sequence ID" value="OIP42180.1"/>
    <property type="molecule type" value="Genomic_DNA"/>
</dbReference>
<accession>A0A1J5E194</accession>
<dbReference type="Gene3D" id="1.10.3210.10">
    <property type="entry name" value="Hypothetical protein af1432"/>
    <property type="match status" value="1"/>
</dbReference>
<dbReference type="GO" id="GO:0005886">
    <property type="term" value="C:plasma membrane"/>
    <property type="evidence" value="ECO:0007669"/>
    <property type="project" value="TreeGrafter"/>
</dbReference>
<dbReference type="InterPro" id="IPR002912">
    <property type="entry name" value="ACT_dom"/>
</dbReference>
<dbReference type="CDD" id="cd01668">
    <property type="entry name" value="TGS_RSH"/>
    <property type="match status" value="1"/>
</dbReference>
<dbReference type="GO" id="GO:0015969">
    <property type="term" value="P:guanosine tetraphosphate metabolic process"/>
    <property type="evidence" value="ECO:0007669"/>
    <property type="project" value="InterPro"/>
</dbReference>
<dbReference type="InterPro" id="IPR003607">
    <property type="entry name" value="HD/PDEase_dom"/>
</dbReference>
<feature type="domain" description="TGS" evidence="5">
    <location>
        <begin position="384"/>
        <end position="445"/>
    </location>
</feature>
<dbReference type="InterPro" id="IPR007685">
    <property type="entry name" value="RelA_SpoT"/>
</dbReference>
<dbReference type="InterPro" id="IPR043519">
    <property type="entry name" value="NT_sf"/>
</dbReference>
<dbReference type="InterPro" id="IPR033655">
    <property type="entry name" value="TGS_RelA/SpoT"/>
</dbReference>
<reference evidence="6 7" key="1">
    <citation type="journal article" date="2016" name="Environ. Microbiol.">
        <title>Genomic resolution of a cold subsurface aquifer community provides metabolic insights for novel microbes adapted to high CO concentrations.</title>
        <authorList>
            <person name="Probst A.J."/>
            <person name="Castelle C.J."/>
            <person name="Singh A."/>
            <person name="Brown C.T."/>
            <person name="Anantharaman K."/>
            <person name="Sharon I."/>
            <person name="Hug L.A."/>
            <person name="Burstein D."/>
            <person name="Emerson J.B."/>
            <person name="Thomas B.C."/>
            <person name="Banfield J.F."/>
        </authorList>
    </citation>
    <scope>NUCLEOTIDE SEQUENCE [LARGE SCALE GENOMIC DNA]</scope>
    <source>
        <strain evidence="6">CG2_30_40_21</strain>
    </source>
</reference>
<comment type="caution">
    <text evidence="6">The sequence shown here is derived from an EMBL/GenBank/DDBJ whole genome shotgun (WGS) entry which is preliminary data.</text>
</comment>
<comment type="similarity">
    <text evidence="2">Belongs to the relA/spoT family.</text>
</comment>
<sequence length="651" mass="74478">MDIDKIINRVISYNPSADIELIKKAYQVANLAHHDQKRLSGEPYIIHPLETASILTEFKMDVVTIAAALLHDVVEDTTITSSNIKEQFGEEISLLVEGVSKIAWVQQHSKHENKAENLRKMLIATAKDIRVILIKLADRLHNMRTLSSLSVDAQKQMALETLEIYTPLAHRLGLGKIKWELEDLSFSYLHADVYHEISKMVASKREEREAYAERVREILTEEFNKANIAADILSRPKHFYSIYQKMTSRHKSFDEIYDLTGIRIITDKQVDCYNALGIVHDKWQSMPGRVKDYISTPRSNMYQSVHTTVIGPDGKPMEVQIRTREMDIIAEEGIAAHWHYKEKTRFDEKHDSKFAWLKRVIEWQQELTDPKDFMEGLKQDLFSDEVFLFTPKGEIKILPKGATPIDYAYSIHTNVGDHCFGARMGGRMVPLDYKLESGDIIEIITSIKAHPTQSWIRIVRTPKARSRIRNWLKAHEEEQQKELPQKDTRPKPQEHSSPKPKKVSISKVIISGINDIAFNLAKCCGPIPGDKIAGYVTKGGVTIHRIDCRNIMNSNNGQSRIVDAVWGEDKTGTYEAGIMVRAFNRENLLKDMLSLINTTHTTINEAWAKVVENGIAKCSFIVLIRDKEHLTEIIHLLERIKGVIDVYRGRT</sequence>
<name>A0A1J5E194_9BACT</name>
<evidence type="ECO:0000313" key="7">
    <source>
        <dbReference type="Proteomes" id="UP000183085"/>
    </source>
</evidence>
<dbReference type="Gene3D" id="3.30.70.260">
    <property type="match status" value="1"/>
</dbReference>
<evidence type="ECO:0000259" key="5">
    <source>
        <dbReference type="PROSITE" id="PS51880"/>
    </source>
</evidence>
<comment type="pathway">
    <text evidence="1">Purine metabolism.</text>
</comment>
<organism evidence="6 7">
    <name type="scientific">Candidatus Desantisbacteria bacterium CG2_30_40_21</name>
    <dbReference type="NCBI Taxonomy" id="1817895"/>
    <lineage>
        <taxon>Bacteria</taxon>
        <taxon>Candidatus Desantisiibacteriota</taxon>
    </lineage>
</organism>
<protein>
    <recommendedName>
        <fullName evidence="8">(P)ppGpp synthetase</fullName>
    </recommendedName>
</protein>
<dbReference type="InterPro" id="IPR004095">
    <property type="entry name" value="TGS"/>
</dbReference>
<evidence type="ECO:0000259" key="4">
    <source>
        <dbReference type="PROSITE" id="PS51831"/>
    </source>
</evidence>
<gene>
    <name evidence="6" type="ORF">AUJ95_02010</name>
</gene>
<dbReference type="SMART" id="SM00471">
    <property type="entry name" value="HDc"/>
    <property type="match status" value="1"/>
</dbReference>
<feature type="region of interest" description="Disordered" evidence="3">
    <location>
        <begin position="475"/>
        <end position="503"/>
    </location>
</feature>
<evidence type="ECO:0000256" key="1">
    <source>
        <dbReference type="ARBA" id="ARBA00025704"/>
    </source>
</evidence>
<feature type="compositionally biased region" description="Basic and acidic residues" evidence="3">
    <location>
        <begin position="475"/>
        <end position="497"/>
    </location>
</feature>
<dbReference type="SMART" id="SM00954">
    <property type="entry name" value="RelA_SpoT"/>
    <property type="match status" value="1"/>
</dbReference>
<dbReference type="InterPro" id="IPR012675">
    <property type="entry name" value="Beta-grasp_dom_sf"/>
</dbReference>
<evidence type="ECO:0000256" key="3">
    <source>
        <dbReference type="SAM" id="MobiDB-lite"/>
    </source>
</evidence>
<dbReference type="Pfam" id="PF02824">
    <property type="entry name" value="TGS"/>
    <property type="match status" value="1"/>
</dbReference>
<dbReference type="Pfam" id="PF13291">
    <property type="entry name" value="ACT_4"/>
    <property type="match status" value="1"/>
</dbReference>
<dbReference type="Gene3D" id="3.10.20.30">
    <property type="match status" value="1"/>
</dbReference>
<dbReference type="PROSITE" id="PS51831">
    <property type="entry name" value="HD"/>
    <property type="match status" value="1"/>
</dbReference>
<comment type="function">
    <text evidence="2">In eubacteria ppGpp (guanosine 3'-diphosphate 5'-diphosphate) is a mediator of the stringent response that coordinates a variety of cellular activities in response to changes in nutritional abundance.</text>
</comment>
<dbReference type="PANTHER" id="PTHR21262:SF31">
    <property type="entry name" value="GTP PYROPHOSPHOKINASE"/>
    <property type="match status" value="1"/>
</dbReference>
<dbReference type="CDD" id="cd05399">
    <property type="entry name" value="NT_Rel-Spo_like"/>
    <property type="match status" value="1"/>
</dbReference>
<dbReference type="CDD" id="cd04876">
    <property type="entry name" value="ACT_RelA-SpoT"/>
    <property type="match status" value="1"/>
</dbReference>
<feature type="domain" description="HD" evidence="4">
    <location>
        <begin position="44"/>
        <end position="143"/>
    </location>
</feature>
<dbReference type="SUPFAM" id="SSF81301">
    <property type="entry name" value="Nucleotidyltransferase"/>
    <property type="match status" value="1"/>
</dbReference>
<dbReference type="STRING" id="1817895.AUJ95_02010"/>
<evidence type="ECO:0008006" key="8">
    <source>
        <dbReference type="Google" id="ProtNLM"/>
    </source>
</evidence>
<dbReference type="PANTHER" id="PTHR21262">
    <property type="entry name" value="GUANOSINE-3',5'-BIS DIPHOSPHATE 3'-PYROPHOSPHOHYDROLASE"/>
    <property type="match status" value="1"/>
</dbReference>
<proteinExistence type="inferred from homology"/>
<dbReference type="CDD" id="cd00077">
    <property type="entry name" value="HDc"/>
    <property type="match status" value="1"/>
</dbReference>
<dbReference type="Proteomes" id="UP000183085">
    <property type="component" value="Unassembled WGS sequence"/>
</dbReference>
<dbReference type="FunFam" id="1.10.3210.10:FF:000001">
    <property type="entry name" value="GTP pyrophosphokinase RelA"/>
    <property type="match status" value="1"/>
</dbReference>
<dbReference type="FunFam" id="3.30.460.10:FF:000001">
    <property type="entry name" value="GTP pyrophosphokinase RelA"/>
    <property type="match status" value="1"/>
</dbReference>
<dbReference type="SUPFAM" id="SSF109604">
    <property type="entry name" value="HD-domain/PDEase-like"/>
    <property type="match status" value="1"/>
</dbReference>
<evidence type="ECO:0000313" key="6">
    <source>
        <dbReference type="EMBL" id="OIP42180.1"/>
    </source>
</evidence>